<evidence type="ECO:0000313" key="4">
    <source>
        <dbReference type="EMBL" id="OXZ26308.1"/>
    </source>
</evidence>
<dbReference type="EMBL" id="NDYC01000060">
    <property type="protein sequence ID" value="OXZ26308.1"/>
    <property type="molecule type" value="Genomic_DNA"/>
</dbReference>
<reference evidence="5" key="1">
    <citation type="submission" date="2017-04" db="EMBL/GenBank/DDBJ databases">
        <title>Finegoldia magna isolated from orthopedic joint implant-associated infections.</title>
        <authorList>
            <person name="Bjorklund S."/>
            <person name="Bruggemann H."/>
            <person name="Jensen A."/>
            <person name="Hellmark B."/>
            <person name="Soderquist B."/>
        </authorList>
    </citation>
    <scope>NUCLEOTIDE SEQUENCE [LARGE SCALE GENOMIC DNA]</scope>
    <source>
        <strain evidence="5">CCUG 54800</strain>
    </source>
</reference>
<dbReference type="InterPro" id="IPR055247">
    <property type="entry name" value="InsJ-like_HTH"/>
</dbReference>
<dbReference type="GO" id="GO:0043565">
    <property type="term" value="F:sequence-specific DNA binding"/>
    <property type="evidence" value="ECO:0007669"/>
    <property type="project" value="InterPro"/>
</dbReference>
<dbReference type="Pfam" id="PF13518">
    <property type="entry name" value="HTH_28"/>
    <property type="match status" value="2"/>
</dbReference>
<accession>A0A233V1Q4</accession>
<dbReference type="SUPFAM" id="SSF48295">
    <property type="entry name" value="TrpR-like"/>
    <property type="match status" value="1"/>
</dbReference>
<feature type="domain" description="Insertion element IS150 protein InsJ-like helix-turn-helix" evidence="3">
    <location>
        <begin position="8"/>
        <end position="54"/>
    </location>
</feature>
<evidence type="ECO:0000256" key="1">
    <source>
        <dbReference type="ARBA" id="ARBA00038232"/>
    </source>
</evidence>
<dbReference type="InterPro" id="IPR009057">
    <property type="entry name" value="Homeodomain-like_sf"/>
</dbReference>
<evidence type="ECO:0000259" key="3">
    <source>
        <dbReference type="Pfam" id="PF13518"/>
    </source>
</evidence>
<dbReference type="Gene3D" id="1.10.10.10">
    <property type="entry name" value="Winged helix-like DNA-binding domain superfamily/Winged helix DNA-binding domain"/>
    <property type="match status" value="2"/>
</dbReference>
<proteinExistence type="inferred from homology"/>
<gene>
    <name evidence="4" type="ORF">B9N49_09720</name>
</gene>
<dbReference type="PANTHER" id="PTHR33795">
    <property type="entry name" value="INSERTION ELEMENT IS150 PROTEIN INSJ"/>
    <property type="match status" value="1"/>
</dbReference>
<feature type="compositionally biased region" description="Basic and acidic residues" evidence="2">
    <location>
        <begin position="124"/>
        <end position="133"/>
    </location>
</feature>
<dbReference type="RefSeq" id="WP_094206543.1">
    <property type="nucleotide sequence ID" value="NZ_NDYC01000060.1"/>
</dbReference>
<dbReference type="Proteomes" id="UP000215413">
    <property type="component" value="Unassembled WGS sequence"/>
</dbReference>
<comment type="similarity">
    <text evidence="1">Belongs to the IS150/IS1296 orfA family.</text>
</comment>
<evidence type="ECO:0000256" key="2">
    <source>
        <dbReference type="SAM" id="MobiDB-lite"/>
    </source>
</evidence>
<evidence type="ECO:0000313" key="5">
    <source>
        <dbReference type="Proteomes" id="UP000215413"/>
    </source>
</evidence>
<name>A0A233V1Q4_FINMA</name>
<comment type="caution">
    <text evidence="4">The sequence shown here is derived from an EMBL/GenBank/DDBJ whole genome shotgun (WGS) entry which is preliminary data.</text>
</comment>
<sequence>MAKYKTEFKMKVVKEYLEGNVSYKYLAKKYSIPDKSNVRRWVNAYESQGYDGLKVSRTNNNYSLDFKLNVVNLYLTGEMSYQSLANELKISNPSMIARWVKEFREEGTEGLKTKKRGRPSNMPNKDKNKDLKNKSKKTKKEFSELEKLREDNYYLKMEVEILKKKIQFSQMTESEIDEYLRSLDH</sequence>
<protein>
    <submittedName>
        <fullName evidence="4">Transposase</fullName>
    </submittedName>
</protein>
<dbReference type="PANTHER" id="PTHR33795:SF1">
    <property type="entry name" value="INSERTION ELEMENT IS150 PROTEIN INSJ"/>
    <property type="match status" value="1"/>
</dbReference>
<dbReference type="InterPro" id="IPR036388">
    <property type="entry name" value="WH-like_DNA-bd_sf"/>
</dbReference>
<feature type="region of interest" description="Disordered" evidence="2">
    <location>
        <begin position="109"/>
        <end position="143"/>
    </location>
</feature>
<dbReference type="AlphaFoldDB" id="A0A233V1Q4"/>
<dbReference type="InterPro" id="IPR052057">
    <property type="entry name" value="IS150/IS1296_orfA-like"/>
</dbReference>
<dbReference type="SUPFAM" id="SSF46689">
    <property type="entry name" value="Homeodomain-like"/>
    <property type="match status" value="1"/>
</dbReference>
<feature type="domain" description="Insertion element IS150 protein InsJ-like helix-turn-helix" evidence="3">
    <location>
        <begin position="66"/>
        <end position="119"/>
    </location>
</feature>
<dbReference type="InterPro" id="IPR010921">
    <property type="entry name" value="Trp_repressor/repl_initiator"/>
</dbReference>
<organism evidence="4 5">
    <name type="scientific">Finegoldia magna</name>
    <name type="common">Peptostreptococcus magnus</name>
    <dbReference type="NCBI Taxonomy" id="1260"/>
    <lineage>
        <taxon>Bacteria</taxon>
        <taxon>Bacillati</taxon>
        <taxon>Bacillota</taxon>
        <taxon>Tissierellia</taxon>
        <taxon>Tissierellales</taxon>
        <taxon>Peptoniphilaceae</taxon>
        <taxon>Finegoldia</taxon>
    </lineage>
</organism>